<keyword evidence="2" id="KW-1185">Reference proteome</keyword>
<evidence type="ECO:0000313" key="1">
    <source>
        <dbReference type="EMBL" id="MFF4779437.1"/>
    </source>
</evidence>
<dbReference type="RefSeq" id="WP_387348211.1">
    <property type="nucleotide sequence ID" value="NZ_JBIAXI010000049.1"/>
</dbReference>
<name>A0ABW6VMM5_MICFU</name>
<evidence type="ECO:0008006" key="3">
    <source>
        <dbReference type="Google" id="ProtNLM"/>
    </source>
</evidence>
<sequence length="123" mass="13068">MSRGKSTPADVVRVRLVGTPAEVELAAARIALVADVFSQSRQIPRREEQGRFSCYLKLRNLEETALDALAPEDRVTTGEAPHPMEDCPACLCCSAAQCQPGAAKACTATLGEACPCVAVRSVH</sequence>
<evidence type="ECO:0000313" key="2">
    <source>
        <dbReference type="Proteomes" id="UP001602119"/>
    </source>
</evidence>
<dbReference type="EMBL" id="JBIAXI010000049">
    <property type="protein sequence ID" value="MFF4779437.1"/>
    <property type="molecule type" value="Genomic_DNA"/>
</dbReference>
<dbReference type="Proteomes" id="UP001602119">
    <property type="component" value="Unassembled WGS sequence"/>
</dbReference>
<accession>A0ABW6VMM5</accession>
<comment type="caution">
    <text evidence="1">The sequence shown here is derived from an EMBL/GenBank/DDBJ whole genome shotgun (WGS) entry which is preliminary data.</text>
</comment>
<gene>
    <name evidence="1" type="ORF">ACFY05_42140</name>
</gene>
<proteinExistence type="predicted"/>
<protein>
    <recommendedName>
        <fullName evidence="3">Ferredoxin</fullName>
    </recommendedName>
</protein>
<organism evidence="1 2">
    <name type="scientific">Microtetraspora fusca</name>
    <dbReference type="NCBI Taxonomy" id="1997"/>
    <lineage>
        <taxon>Bacteria</taxon>
        <taxon>Bacillati</taxon>
        <taxon>Actinomycetota</taxon>
        <taxon>Actinomycetes</taxon>
        <taxon>Streptosporangiales</taxon>
        <taxon>Streptosporangiaceae</taxon>
        <taxon>Microtetraspora</taxon>
    </lineage>
</organism>
<reference evidence="1 2" key="1">
    <citation type="submission" date="2024-10" db="EMBL/GenBank/DDBJ databases">
        <title>The Natural Products Discovery Center: Release of the First 8490 Sequenced Strains for Exploring Actinobacteria Biosynthetic Diversity.</title>
        <authorList>
            <person name="Kalkreuter E."/>
            <person name="Kautsar S.A."/>
            <person name="Yang D."/>
            <person name="Bader C.D."/>
            <person name="Teijaro C.N."/>
            <person name="Fluegel L."/>
            <person name="Davis C.M."/>
            <person name="Simpson J.R."/>
            <person name="Lauterbach L."/>
            <person name="Steele A.D."/>
            <person name="Gui C."/>
            <person name="Meng S."/>
            <person name="Li G."/>
            <person name="Viehrig K."/>
            <person name="Ye F."/>
            <person name="Su P."/>
            <person name="Kiefer A.F."/>
            <person name="Nichols A."/>
            <person name="Cepeda A.J."/>
            <person name="Yan W."/>
            <person name="Fan B."/>
            <person name="Jiang Y."/>
            <person name="Adhikari A."/>
            <person name="Zheng C.-J."/>
            <person name="Schuster L."/>
            <person name="Cowan T.M."/>
            <person name="Smanski M.J."/>
            <person name="Chevrette M.G."/>
            <person name="De Carvalho L.P.S."/>
            <person name="Shen B."/>
        </authorList>
    </citation>
    <scope>NUCLEOTIDE SEQUENCE [LARGE SCALE GENOMIC DNA]</scope>
    <source>
        <strain evidence="1 2">NPDC001281</strain>
    </source>
</reference>